<evidence type="ECO:0000313" key="1">
    <source>
        <dbReference type="EMBL" id="EDB4031364.1"/>
    </source>
</evidence>
<reference evidence="1" key="1">
    <citation type="submission" date="2018-07" db="EMBL/GenBank/DDBJ databases">
        <authorList>
            <consortium name="PulseNet: The National Subtyping Network for Foodborne Disease Surveillance"/>
            <person name="Tarr C.L."/>
            <person name="Trees E."/>
            <person name="Katz L.S."/>
            <person name="Carleton-Romer H.A."/>
            <person name="Stroika S."/>
            <person name="Kucerova Z."/>
            <person name="Roache K.F."/>
            <person name="Sabol A.L."/>
            <person name="Besser J."/>
            <person name="Gerner-Smidt P."/>
        </authorList>
    </citation>
    <scope>NUCLEOTIDE SEQUENCE</scope>
    <source>
        <strain evidence="1">PNUSAS001905</strain>
    </source>
</reference>
<gene>
    <name evidence="1" type="ORF">A6J25_12745</name>
</gene>
<proteinExistence type="predicted"/>
<dbReference type="AlphaFoldDB" id="A0A626YIE3"/>
<organism evidence="1">
    <name type="scientific">Salmonella enterica</name>
    <name type="common">Salmonella choleraesuis</name>
    <dbReference type="NCBI Taxonomy" id="28901"/>
    <lineage>
        <taxon>Bacteria</taxon>
        <taxon>Pseudomonadati</taxon>
        <taxon>Pseudomonadota</taxon>
        <taxon>Gammaproteobacteria</taxon>
        <taxon>Enterobacterales</taxon>
        <taxon>Enterobacteriaceae</taxon>
        <taxon>Salmonella</taxon>
    </lineage>
</organism>
<dbReference type="EMBL" id="AALNJJ010000021">
    <property type="protein sequence ID" value="EDB4031364.1"/>
    <property type="molecule type" value="Genomic_DNA"/>
</dbReference>
<comment type="caution">
    <text evidence="1">The sequence shown here is derived from an EMBL/GenBank/DDBJ whole genome shotgun (WGS) entry which is preliminary data.</text>
</comment>
<protein>
    <submittedName>
        <fullName evidence="1">Uncharacterized protein</fullName>
    </submittedName>
</protein>
<accession>A0A626YIE3</accession>
<name>A0A626YIE3_SALER</name>
<sequence length="135" mass="15444">MRKAVIQLNDVLLQHGKPVLAATLIAGKLGYGRELFAVIVSSDTQEKPSTEIWRKALDLCLEKAEEMRFEVVHIYGQNLANYVLDKREQDTYSPSAYLGEWVDEATAKERRNQQGIKHFAELKAKLRSIKNNEKK</sequence>